<dbReference type="Proteomes" id="UP001652700">
    <property type="component" value="Unplaced"/>
</dbReference>
<name>A0ABM5IZG3_DIAVI</name>
<dbReference type="EnsemblMetazoa" id="XM_028296484.2">
    <property type="protein sequence ID" value="XP_028152285.2"/>
    <property type="gene ID" value="LOC114345692"/>
</dbReference>
<accession>A0ABM5IZG3</accession>
<evidence type="ECO:0000313" key="2">
    <source>
        <dbReference type="EnsemblMetazoa" id="XP_028152285.2"/>
    </source>
</evidence>
<protein>
    <submittedName>
        <fullName evidence="2">Uncharacterized protein</fullName>
    </submittedName>
</protein>
<evidence type="ECO:0000256" key="1">
    <source>
        <dbReference type="SAM" id="SignalP"/>
    </source>
</evidence>
<keyword evidence="3" id="KW-1185">Reference proteome</keyword>
<dbReference type="GeneID" id="114345692"/>
<reference evidence="2" key="1">
    <citation type="submission" date="2025-05" db="UniProtKB">
        <authorList>
            <consortium name="EnsemblMetazoa"/>
        </authorList>
    </citation>
    <scope>IDENTIFICATION</scope>
</reference>
<keyword evidence="1" id="KW-0732">Signal</keyword>
<feature type="chain" id="PRO_5046294255" evidence="1">
    <location>
        <begin position="23"/>
        <end position="123"/>
    </location>
</feature>
<sequence>MNFSSWIFFCLTFVICISTTLQAYIGEAPQCYGSQCPAGTTRCKKHMKSQQNGYLHITINCLDAYGGSLKEFYFENPSTLNPNTKYESTSYSDIGSVNPYVQTNFGNGDYRNNEAADLMGYGY</sequence>
<dbReference type="RefSeq" id="XP_028152285.2">
    <property type="nucleotide sequence ID" value="XM_028296484.2"/>
</dbReference>
<organism evidence="2 3">
    <name type="scientific">Diabrotica virgifera virgifera</name>
    <name type="common">western corn rootworm</name>
    <dbReference type="NCBI Taxonomy" id="50390"/>
    <lineage>
        <taxon>Eukaryota</taxon>
        <taxon>Metazoa</taxon>
        <taxon>Ecdysozoa</taxon>
        <taxon>Arthropoda</taxon>
        <taxon>Hexapoda</taxon>
        <taxon>Insecta</taxon>
        <taxon>Pterygota</taxon>
        <taxon>Neoptera</taxon>
        <taxon>Endopterygota</taxon>
        <taxon>Coleoptera</taxon>
        <taxon>Polyphaga</taxon>
        <taxon>Cucujiformia</taxon>
        <taxon>Chrysomeloidea</taxon>
        <taxon>Chrysomelidae</taxon>
        <taxon>Galerucinae</taxon>
        <taxon>Diabroticina</taxon>
        <taxon>Diabroticites</taxon>
        <taxon>Diabrotica</taxon>
    </lineage>
</organism>
<feature type="signal peptide" evidence="1">
    <location>
        <begin position="1"/>
        <end position="22"/>
    </location>
</feature>
<proteinExistence type="predicted"/>
<evidence type="ECO:0000313" key="3">
    <source>
        <dbReference type="Proteomes" id="UP001652700"/>
    </source>
</evidence>